<dbReference type="GO" id="GO:0042149">
    <property type="term" value="P:cellular response to glucose starvation"/>
    <property type="evidence" value="ECO:0000318"/>
    <property type="project" value="GO_Central"/>
</dbReference>
<dbReference type="PANTHER" id="PTHR13780">
    <property type="entry name" value="AMP-ACTIVATED PROTEIN KINASE, GAMMA REGULATORY SUBUNIT"/>
    <property type="match status" value="1"/>
</dbReference>
<protein>
    <recommendedName>
        <fullName evidence="6">CBS domain-containing protein</fullName>
    </recommendedName>
</protein>
<sequence length="399" mass="44915">MATTSPLQPQQSPHQPQQPSGMLREREVVRNTGKQAIGTFLDSQNCYSVLRNSGKVVVFDTRIPIQLAFYALVEHVWVYRDGWLIYQWGYVVVTLNNATPNTGADSSKHMQAAPLWDPKRCEFVGILTVTDFIDVLRYYRQTGADVITLATRSIADILADEGILNSVLAKSVPRRYNNINKQASSGELLKAVDQHSSFLAVDAEATLDRACHLLHDQSLDFLPVMLPNDMRVLATITYTCVLEHLVSNFREQRRLFDDTIYDLGIGTYGEEVVVAYPQQTLHEVLHTLHLHGLSAVPVVDETTKKIRGVYSRSDITFLTKASDAEDAVSNLNLTLEVLMSQQRTDVTTPDALHTCSTRHTLQSVFEYFAQWKFNRLIVVDEVERVVGVVSARDLVAYFL</sequence>
<feature type="compositionally biased region" description="Low complexity" evidence="5">
    <location>
        <begin position="1"/>
        <end position="20"/>
    </location>
</feature>
<dbReference type="STRING" id="35128.B8BU70"/>
<evidence type="ECO:0000313" key="8">
    <source>
        <dbReference type="Proteomes" id="UP000001449"/>
    </source>
</evidence>
<dbReference type="PROSITE" id="PS51371">
    <property type="entry name" value="CBS"/>
    <property type="match status" value="2"/>
</dbReference>
<dbReference type="InParanoid" id="B8BU70"/>
<dbReference type="GO" id="GO:0006110">
    <property type="term" value="P:regulation of glycolytic process"/>
    <property type="evidence" value="ECO:0000318"/>
    <property type="project" value="GO_Central"/>
</dbReference>
<feature type="region of interest" description="Disordered" evidence="5">
    <location>
        <begin position="1"/>
        <end position="24"/>
    </location>
</feature>
<evidence type="ECO:0000259" key="6">
    <source>
        <dbReference type="PROSITE" id="PS51371"/>
    </source>
</evidence>
<proteinExistence type="inferred from homology"/>
<dbReference type="PANTHER" id="PTHR13780:SF35">
    <property type="entry name" value="LD22662P"/>
    <property type="match status" value="1"/>
</dbReference>
<accession>B8BU70</accession>
<dbReference type="eggNOG" id="KOG1764">
    <property type="taxonomic scope" value="Eukaryota"/>
</dbReference>
<dbReference type="KEGG" id="tps:THAPSDRAFT_2380"/>
<reference evidence="7 8" key="2">
    <citation type="journal article" date="2008" name="Nature">
        <title>The Phaeodactylum genome reveals the evolutionary history of diatom genomes.</title>
        <authorList>
            <person name="Bowler C."/>
            <person name="Allen A.E."/>
            <person name="Badger J.H."/>
            <person name="Grimwood J."/>
            <person name="Jabbari K."/>
            <person name="Kuo A."/>
            <person name="Maheswari U."/>
            <person name="Martens C."/>
            <person name="Maumus F."/>
            <person name="Otillar R.P."/>
            <person name="Rayko E."/>
            <person name="Salamov A."/>
            <person name="Vandepoele K."/>
            <person name="Beszteri B."/>
            <person name="Gruber A."/>
            <person name="Heijde M."/>
            <person name="Katinka M."/>
            <person name="Mock T."/>
            <person name="Valentin K."/>
            <person name="Verret F."/>
            <person name="Berges J.A."/>
            <person name="Brownlee C."/>
            <person name="Cadoret J.P."/>
            <person name="Chiovitti A."/>
            <person name="Choi C.J."/>
            <person name="Coesel S."/>
            <person name="De Martino A."/>
            <person name="Detter J.C."/>
            <person name="Durkin C."/>
            <person name="Falciatore A."/>
            <person name="Fournet J."/>
            <person name="Haruta M."/>
            <person name="Huysman M.J."/>
            <person name="Jenkins B.D."/>
            <person name="Jiroutova K."/>
            <person name="Jorgensen R.E."/>
            <person name="Joubert Y."/>
            <person name="Kaplan A."/>
            <person name="Kroger N."/>
            <person name="Kroth P.G."/>
            <person name="La Roche J."/>
            <person name="Lindquist E."/>
            <person name="Lommer M."/>
            <person name="Martin-Jezequel V."/>
            <person name="Lopez P.J."/>
            <person name="Lucas S."/>
            <person name="Mangogna M."/>
            <person name="McGinnis K."/>
            <person name="Medlin L.K."/>
            <person name="Montsant A."/>
            <person name="Oudot-Le Secq M.P."/>
            <person name="Napoli C."/>
            <person name="Obornik M."/>
            <person name="Parker M.S."/>
            <person name="Petit J.L."/>
            <person name="Porcel B.M."/>
            <person name="Poulsen N."/>
            <person name="Robison M."/>
            <person name="Rychlewski L."/>
            <person name="Rynearson T.A."/>
            <person name="Schmutz J."/>
            <person name="Shapiro H."/>
            <person name="Siaut M."/>
            <person name="Stanley M."/>
            <person name="Sussman M.R."/>
            <person name="Taylor A.R."/>
            <person name="Vardi A."/>
            <person name="von Dassow P."/>
            <person name="Vyverman W."/>
            <person name="Willis A."/>
            <person name="Wyrwicz L.S."/>
            <person name="Rokhsar D.S."/>
            <person name="Weissenbach J."/>
            <person name="Armbrust E.V."/>
            <person name="Green B.R."/>
            <person name="Van de Peer Y."/>
            <person name="Grigoriev I.V."/>
        </authorList>
    </citation>
    <scope>NUCLEOTIDE SEQUENCE [LARGE SCALE GENOMIC DNA]</scope>
    <source>
        <strain evidence="7 8">CCMP1335</strain>
    </source>
</reference>
<dbReference type="RefSeq" id="XP_002287789.1">
    <property type="nucleotide sequence ID" value="XM_002287753.1"/>
</dbReference>
<dbReference type="EMBL" id="CM000639">
    <property type="protein sequence ID" value="EED95232.1"/>
    <property type="molecule type" value="Genomic_DNA"/>
</dbReference>
<dbReference type="SMART" id="SM00116">
    <property type="entry name" value="CBS"/>
    <property type="match status" value="2"/>
</dbReference>
<dbReference type="AlphaFoldDB" id="B8BU70"/>
<keyword evidence="3 4" id="KW-0129">CBS domain</keyword>
<dbReference type="PaxDb" id="35128-Thaps2380"/>
<feature type="domain" description="CBS" evidence="6">
    <location>
        <begin position="347"/>
        <end position="399"/>
    </location>
</feature>
<dbReference type="InterPro" id="IPR050511">
    <property type="entry name" value="AMPK_gamma/SDS23_families"/>
</dbReference>
<dbReference type="OMA" id="TASIHPF"/>
<evidence type="ECO:0000256" key="3">
    <source>
        <dbReference type="ARBA" id="ARBA00023122"/>
    </source>
</evidence>
<name>B8BU70_THAPS</name>
<evidence type="ECO:0000256" key="5">
    <source>
        <dbReference type="SAM" id="MobiDB-lite"/>
    </source>
</evidence>
<dbReference type="InterPro" id="IPR000644">
    <property type="entry name" value="CBS_dom"/>
</dbReference>
<dbReference type="SUPFAM" id="SSF54631">
    <property type="entry name" value="CBS-domain pair"/>
    <property type="match status" value="2"/>
</dbReference>
<comment type="similarity">
    <text evidence="1">Belongs to the 5'-AMP-activated protein kinase gamma subunit family.</text>
</comment>
<evidence type="ECO:0000256" key="1">
    <source>
        <dbReference type="ARBA" id="ARBA00006750"/>
    </source>
</evidence>
<evidence type="ECO:0000313" key="7">
    <source>
        <dbReference type="EMBL" id="EED95232.1"/>
    </source>
</evidence>
<gene>
    <name evidence="7" type="ORF">THAPSDRAFT_2380</name>
</gene>
<keyword evidence="8" id="KW-1185">Reference proteome</keyword>
<organism evidence="7 8">
    <name type="scientific">Thalassiosira pseudonana</name>
    <name type="common">Marine diatom</name>
    <name type="synonym">Cyclotella nana</name>
    <dbReference type="NCBI Taxonomy" id="35128"/>
    <lineage>
        <taxon>Eukaryota</taxon>
        <taxon>Sar</taxon>
        <taxon>Stramenopiles</taxon>
        <taxon>Ochrophyta</taxon>
        <taxon>Bacillariophyta</taxon>
        <taxon>Coscinodiscophyceae</taxon>
        <taxon>Thalassiosirophycidae</taxon>
        <taxon>Thalassiosirales</taxon>
        <taxon>Thalassiosiraceae</taxon>
        <taxon>Thalassiosira</taxon>
    </lineage>
</organism>
<dbReference type="Pfam" id="PF00571">
    <property type="entry name" value="CBS"/>
    <property type="match status" value="2"/>
</dbReference>
<reference evidence="7 8" key="1">
    <citation type="journal article" date="2004" name="Science">
        <title>The genome of the diatom Thalassiosira pseudonana: ecology, evolution, and metabolism.</title>
        <authorList>
            <person name="Armbrust E.V."/>
            <person name="Berges J.A."/>
            <person name="Bowler C."/>
            <person name="Green B.R."/>
            <person name="Martinez D."/>
            <person name="Putnam N.H."/>
            <person name="Zhou S."/>
            <person name="Allen A.E."/>
            <person name="Apt K.E."/>
            <person name="Bechner M."/>
            <person name="Brzezinski M.A."/>
            <person name="Chaal B.K."/>
            <person name="Chiovitti A."/>
            <person name="Davis A.K."/>
            <person name="Demarest M.S."/>
            <person name="Detter J.C."/>
            <person name="Glavina T."/>
            <person name="Goodstein D."/>
            <person name="Hadi M.Z."/>
            <person name="Hellsten U."/>
            <person name="Hildebrand M."/>
            <person name="Jenkins B.D."/>
            <person name="Jurka J."/>
            <person name="Kapitonov V.V."/>
            <person name="Kroger N."/>
            <person name="Lau W.W."/>
            <person name="Lane T.W."/>
            <person name="Larimer F.W."/>
            <person name="Lippmeier J.C."/>
            <person name="Lucas S."/>
            <person name="Medina M."/>
            <person name="Montsant A."/>
            <person name="Obornik M."/>
            <person name="Parker M.S."/>
            <person name="Palenik B."/>
            <person name="Pazour G.J."/>
            <person name="Richardson P.M."/>
            <person name="Rynearson T.A."/>
            <person name="Saito M.A."/>
            <person name="Schwartz D.C."/>
            <person name="Thamatrakoln K."/>
            <person name="Valentin K."/>
            <person name="Vardi A."/>
            <person name="Wilkerson F.P."/>
            <person name="Rokhsar D.S."/>
        </authorList>
    </citation>
    <scope>NUCLEOTIDE SEQUENCE [LARGE SCALE GENOMIC DNA]</scope>
    <source>
        <strain evidence="7 8">CCMP1335</strain>
    </source>
</reference>
<keyword evidence="2" id="KW-0677">Repeat</keyword>
<evidence type="ECO:0000256" key="2">
    <source>
        <dbReference type="ARBA" id="ARBA00022737"/>
    </source>
</evidence>
<feature type="domain" description="CBS" evidence="6">
    <location>
        <begin position="268"/>
        <end position="325"/>
    </location>
</feature>
<dbReference type="GO" id="GO:0045722">
    <property type="term" value="P:positive regulation of gluconeogenesis"/>
    <property type="evidence" value="ECO:0000318"/>
    <property type="project" value="GO_Central"/>
</dbReference>
<dbReference type="GeneID" id="7446531"/>
<dbReference type="GO" id="GO:0043609">
    <property type="term" value="P:regulation of carbon utilization"/>
    <property type="evidence" value="ECO:0000318"/>
    <property type="project" value="GO_Central"/>
</dbReference>
<dbReference type="HOGENOM" id="CLU_021740_3_0_1"/>
<dbReference type="InterPro" id="IPR046342">
    <property type="entry name" value="CBS_dom_sf"/>
</dbReference>
<evidence type="ECO:0000256" key="4">
    <source>
        <dbReference type="PROSITE-ProRule" id="PRU00703"/>
    </source>
</evidence>
<dbReference type="Proteomes" id="UP000001449">
    <property type="component" value="Chromosome 2"/>
</dbReference>
<dbReference type="Gene3D" id="3.10.580.10">
    <property type="entry name" value="CBS-domain"/>
    <property type="match status" value="2"/>
</dbReference>